<gene>
    <name evidence="3" type="ORF">DRJ31_07585</name>
    <name evidence="4" type="ORF">DRJ33_05875</name>
</gene>
<reference evidence="5 6" key="1">
    <citation type="submission" date="2018-06" db="EMBL/GenBank/DDBJ databases">
        <title>Extensive metabolic versatility and redundancy in microbially diverse, dynamic hydrothermal sediments.</title>
        <authorList>
            <person name="Dombrowski N."/>
            <person name="Teske A."/>
            <person name="Baker B.J."/>
        </authorList>
    </citation>
    <scope>NUCLEOTIDE SEQUENCE [LARGE SCALE GENOMIC DNA]</scope>
    <source>
        <strain evidence="4">B34_G17</strain>
        <strain evidence="3">B66_G16</strain>
    </source>
</reference>
<evidence type="ECO:0000259" key="2">
    <source>
        <dbReference type="Pfam" id="PF03551"/>
    </source>
</evidence>
<comment type="caution">
    <text evidence="3">The sequence shown here is derived from an EMBL/GenBank/DDBJ whole genome shotgun (WGS) entry which is preliminary data.</text>
</comment>
<sequence>MLSPCLNSAFKYIQARYKQLKYMPHEKTSALASRWIRESRKGYIGLAVLLLLRKSPLYGYSIMKRIREMTHGTWKPTPGGIYPVLKKLESYGLIEGYWEAETGRRRKLYKITSDGVKCLDAILESYRDFVTWVNKLLGEAAKEVGGEHAGFEDLLLLLEDRRRTLMRLIKKLEETLSEIDEHIKELKKLSKPV</sequence>
<dbReference type="Proteomes" id="UP000272051">
    <property type="component" value="Unassembled WGS sequence"/>
</dbReference>
<evidence type="ECO:0000256" key="1">
    <source>
        <dbReference type="SAM" id="Coils"/>
    </source>
</evidence>
<feature type="coiled-coil region" evidence="1">
    <location>
        <begin position="155"/>
        <end position="189"/>
    </location>
</feature>
<dbReference type="Proteomes" id="UP000278475">
    <property type="component" value="Unassembled WGS sequence"/>
</dbReference>
<keyword evidence="1" id="KW-0175">Coiled coil</keyword>
<feature type="domain" description="Transcription regulator PadR N-terminal" evidence="2">
    <location>
        <begin position="48"/>
        <end position="119"/>
    </location>
</feature>
<organism evidence="3 6">
    <name type="scientific">Thermoproteota archaeon</name>
    <dbReference type="NCBI Taxonomy" id="2056631"/>
    <lineage>
        <taxon>Archaea</taxon>
        <taxon>Thermoproteota</taxon>
    </lineage>
</organism>
<protein>
    <recommendedName>
        <fullName evidence="2">Transcription regulator PadR N-terminal domain-containing protein</fullName>
    </recommendedName>
</protein>
<dbReference type="PANTHER" id="PTHR43252:SF5">
    <property type="entry name" value="TRANSCRIPTIONAL REGULATOR, PADR-LIKE FAMILY"/>
    <property type="match status" value="1"/>
</dbReference>
<proteinExistence type="predicted"/>
<dbReference type="Pfam" id="PF03551">
    <property type="entry name" value="PadR"/>
    <property type="match status" value="1"/>
</dbReference>
<dbReference type="InterPro" id="IPR036390">
    <property type="entry name" value="WH_DNA-bd_sf"/>
</dbReference>
<name>A0A497EMN5_9CREN</name>
<dbReference type="EMBL" id="QMQV01000084">
    <property type="protein sequence ID" value="RLE48255.1"/>
    <property type="molecule type" value="Genomic_DNA"/>
</dbReference>
<dbReference type="InterPro" id="IPR005149">
    <property type="entry name" value="Tscrpt_reg_PadR_N"/>
</dbReference>
<dbReference type="AlphaFoldDB" id="A0A497EMN5"/>
<dbReference type="SUPFAM" id="SSF46785">
    <property type="entry name" value="Winged helix' DNA-binding domain"/>
    <property type="match status" value="1"/>
</dbReference>
<evidence type="ECO:0000313" key="4">
    <source>
        <dbReference type="EMBL" id="RLE51486.1"/>
    </source>
</evidence>
<dbReference type="InterPro" id="IPR036388">
    <property type="entry name" value="WH-like_DNA-bd_sf"/>
</dbReference>
<dbReference type="Gene3D" id="1.10.10.10">
    <property type="entry name" value="Winged helix-like DNA-binding domain superfamily/Winged helix DNA-binding domain"/>
    <property type="match status" value="1"/>
</dbReference>
<evidence type="ECO:0000313" key="6">
    <source>
        <dbReference type="Proteomes" id="UP000278475"/>
    </source>
</evidence>
<evidence type="ECO:0000313" key="3">
    <source>
        <dbReference type="EMBL" id="RLE48255.1"/>
    </source>
</evidence>
<accession>A0A497EMN5</accession>
<evidence type="ECO:0000313" key="5">
    <source>
        <dbReference type="Proteomes" id="UP000272051"/>
    </source>
</evidence>
<dbReference type="PANTHER" id="PTHR43252">
    <property type="entry name" value="TRANSCRIPTIONAL REGULATOR YQJI"/>
    <property type="match status" value="1"/>
</dbReference>
<dbReference type="EMBL" id="QMQX01000107">
    <property type="protein sequence ID" value="RLE51486.1"/>
    <property type="molecule type" value="Genomic_DNA"/>
</dbReference>